<dbReference type="GO" id="GO:0031956">
    <property type="term" value="F:medium-chain fatty acid-CoA ligase activity"/>
    <property type="evidence" value="ECO:0007669"/>
    <property type="project" value="TreeGrafter"/>
</dbReference>
<dbReference type="InterPro" id="IPR045851">
    <property type="entry name" value="AMP-bd_C_sf"/>
</dbReference>
<keyword evidence="2" id="KW-0436">Ligase</keyword>
<dbReference type="EMBL" id="JAVDQD010000003">
    <property type="protein sequence ID" value="MDR6239891.1"/>
    <property type="molecule type" value="Genomic_DNA"/>
</dbReference>
<sequence length="361" mass="39979">MEEGIFINGKLMPFENHGLIEDVVNENTKAAVEFISSWRSQYDSFEVSTSGSTGIPKLIDVSRRQMIVSAEKTVSALKLANGDASLLCLNANFIGGKMMIVRSIIHKMKLHVVEPCLNPLEKFIGKIDFIALVPMQLEAILNKADKRELGVLNSCKAIIIGGAAVSVILHQKIREMIQAPIFGTYGMTETVSHIALCDLREEEIVYCTLDDTIITKDDRGCLAIKAPVTNDEEVMTNDLVQILNPNTFKWLGRADNVINTGGIKVSPEIAEKCLEKAFTELGHDMKFFIGGAPDVELGSKVCIWVEGDIEFEADALLEFCKKHLPKYHAPKKIYNPMSFEKTASGKINRLLTIEKSLSEFA</sequence>
<dbReference type="GO" id="GO:0006631">
    <property type="term" value="P:fatty acid metabolic process"/>
    <property type="evidence" value="ECO:0007669"/>
    <property type="project" value="TreeGrafter"/>
</dbReference>
<organism evidence="2 3">
    <name type="scientific">Aureibacter tunicatorum</name>
    <dbReference type="NCBI Taxonomy" id="866807"/>
    <lineage>
        <taxon>Bacteria</taxon>
        <taxon>Pseudomonadati</taxon>
        <taxon>Bacteroidota</taxon>
        <taxon>Cytophagia</taxon>
        <taxon>Cytophagales</taxon>
        <taxon>Persicobacteraceae</taxon>
        <taxon>Aureibacter</taxon>
    </lineage>
</organism>
<dbReference type="Proteomes" id="UP001185092">
    <property type="component" value="Unassembled WGS sequence"/>
</dbReference>
<dbReference type="RefSeq" id="WP_309939701.1">
    <property type="nucleotide sequence ID" value="NZ_AP025305.1"/>
</dbReference>
<evidence type="ECO:0000259" key="1">
    <source>
        <dbReference type="Pfam" id="PF00501"/>
    </source>
</evidence>
<proteinExistence type="predicted"/>
<keyword evidence="3" id="KW-1185">Reference proteome</keyword>
<dbReference type="Gene3D" id="3.30.300.30">
    <property type="match status" value="1"/>
</dbReference>
<reference evidence="2" key="1">
    <citation type="submission" date="2023-07" db="EMBL/GenBank/DDBJ databases">
        <title>Genomic Encyclopedia of Type Strains, Phase IV (KMG-IV): sequencing the most valuable type-strain genomes for metagenomic binning, comparative biology and taxonomic classification.</title>
        <authorList>
            <person name="Goeker M."/>
        </authorList>
    </citation>
    <scope>NUCLEOTIDE SEQUENCE</scope>
    <source>
        <strain evidence="2">DSM 26174</strain>
    </source>
</reference>
<dbReference type="EC" id="6.2.1.26" evidence="2"/>
<dbReference type="PANTHER" id="PTHR43201">
    <property type="entry name" value="ACYL-COA SYNTHETASE"/>
    <property type="match status" value="1"/>
</dbReference>
<feature type="domain" description="AMP-dependent synthetase/ligase" evidence="1">
    <location>
        <begin position="49"/>
        <end position="199"/>
    </location>
</feature>
<dbReference type="InterPro" id="IPR000873">
    <property type="entry name" value="AMP-dep_synth/lig_dom"/>
</dbReference>
<dbReference type="Pfam" id="PF00501">
    <property type="entry name" value="AMP-binding"/>
    <property type="match status" value="1"/>
</dbReference>
<name>A0AAE4BSL1_9BACT</name>
<dbReference type="Gene3D" id="3.40.50.12780">
    <property type="entry name" value="N-terminal domain of ligase-like"/>
    <property type="match status" value="1"/>
</dbReference>
<dbReference type="PANTHER" id="PTHR43201:SF32">
    <property type="entry name" value="2-SUCCINYLBENZOATE--COA LIGASE, CHLOROPLASTIC_PEROXISOMAL"/>
    <property type="match status" value="1"/>
</dbReference>
<dbReference type="GO" id="GO:0008756">
    <property type="term" value="F:o-succinylbenzoate-CoA ligase activity"/>
    <property type="evidence" value="ECO:0007669"/>
    <property type="project" value="UniProtKB-EC"/>
</dbReference>
<evidence type="ECO:0000313" key="2">
    <source>
        <dbReference type="EMBL" id="MDR6239891.1"/>
    </source>
</evidence>
<dbReference type="AlphaFoldDB" id="A0AAE4BSL1"/>
<evidence type="ECO:0000313" key="3">
    <source>
        <dbReference type="Proteomes" id="UP001185092"/>
    </source>
</evidence>
<comment type="caution">
    <text evidence="2">The sequence shown here is derived from an EMBL/GenBank/DDBJ whole genome shotgun (WGS) entry which is preliminary data.</text>
</comment>
<dbReference type="InterPro" id="IPR042099">
    <property type="entry name" value="ANL_N_sf"/>
</dbReference>
<protein>
    <submittedName>
        <fullName evidence="2">O-succinylbenzoic acid--CoA ligase</fullName>
        <ecNumber evidence="2">6.2.1.26</ecNumber>
    </submittedName>
</protein>
<accession>A0AAE4BSL1</accession>
<dbReference type="SUPFAM" id="SSF56801">
    <property type="entry name" value="Acetyl-CoA synthetase-like"/>
    <property type="match status" value="1"/>
</dbReference>
<gene>
    <name evidence="2" type="ORF">HNQ88_002939</name>
</gene>